<accession>A0A4Y2SKR1</accession>
<gene>
    <name evidence="1" type="ORF">AVEN_272223_1</name>
</gene>
<keyword evidence="2" id="KW-1185">Reference proteome</keyword>
<evidence type="ECO:0000313" key="1">
    <source>
        <dbReference type="EMBL" id="GBN87745.1"/>
    </source>
</evidence>
<proteinExistence type="predicted"/>
<dbReference type="AlphaFoldDB" id="A0A4Y2SKR1"/>
<sequence length="105" mass="12175">MAKAMQHTMRLVKVQHRMAKRLHHRMARRCTMGWSGTTLGMAKVHHWVIKGTPLGDQRRAPLESGTYRMAAKVHPWNGQGYTIEIDSGTQSWSRYTIEWPRYTIG</sequence>
<dbReference type="EMBL" id="BGPR01021941">
    <property type="protein sequence ID" value="GBN87745.1"/>
    <property type="molecule type" value="Genomic_DNA"/>
</dbReference>
<organism evidence="1 2">
    <name type="scientific">Araneus ventricosus</name>
    <name type="common">Orbweaver spider</name>
    <name type="synonym">Epeira ventricosa</name>
    <dbReference type="NCBI Taxonomy" id="182803"/>
    <lineage>
        <taxon>Eukaryota</taxon>
        <taxon>Metazoa</taxon>
        <taxon>Ecdysozoa</taxon>
        <taxon>Arthropoda</taxon>
        <taxon>Chelicerata</taxon>
        <taxon>Arachnida</taxon>
        <taxon>Araneae</taxon>
        <taxon>Araneomorphae</taxon>
        <taxon>Entelegynae</taxon>
        <taxon>Araneoidea</taxon>
        <taxon>Araneidae</taxon>
        <taxon>Araneus</taxon>
    </lineage>
</organism>
<name>A0A4Y2SKR1_ARAVE</name>
<comment type="caution">
    <text evidence="1">The sequence shown here is derived from an EMBL/GenBank/DDBJ whole genome shotgun (WGS) entry which is preliminary data.</text>
</comment>
<dbReference type="Proteomes" id="UP000499080">
    <property type="component" value="Unassembled WGS sequence"/>
</dbReference>
<protein>
    <submittedName>
        <fullName evidence="1">Uncharacterized protein</fullName>
    </submittedName>
</protein>
<evidence type="ECO:0000313" key="2">
    <source>
        <dbReference type="Proteomes" id="UP000499080"/>
    </source>
</evidence>
<reference evidence="1 2" key="1">
    <citation type="journal article" date="2019" name="Sci. Rep.">
        <title>Orb-weaving spider Araneus ventricosus genome elucidates the spidroin gene catalogue.</title>
        <authorList>
            <person name="Kono N."/>
            <person name="Nakamura H."/>
            <person name="Ohtoshi R."/>
            <person name="Moran D.A.P."/>
            <person name="Shinohara A."/>
            <person name="Yoshida Y."/>
            <person name="Fujiwara M."/>
            <person name="Mori M."/>
            <person name="Tomita M."/>
            <person name="Arakawa K."/>
        </authorList>
    </citation>
    <scope>NUCLEOTIDE SEQUENCE [LARGE SCALE GENOMIC DNA]</scope>
</reference>